<name>A0A5A7Q507_STRAF</name>
<dbReference type="EMBL" id="BKCP01005683">
    <property type="protein sequence ID" value="GER39507.1"/>
    <property type="molecule type" value="Genomic_DNA"/>
</dbReference>
<reference evidence="2" key="1">
    <citation type="journal article" date="2019" name="Curr. Biol.">
        <title>Genome Sequence of Striga asiatica Provides Insight into the Evolution of Plant Parasitism.</title>
        <authorList>
            <person name="Yoshida S."/>
            <person name="Kim S."/>
            <person name="Wafula E.K."/>
            <person name="Tanskanen J."/>
            <person name="Kim Y.M."/>
            <person name="Honaas L."/>
            <person name="Yang Z."/>
            <person name="Spallek T."/>
            <person name="Conn C.E."/>
            <person name="Ichihashi Y."/>
            <person name="Cheong K."/>
            <person name="Cui S."/>
            <person name="Der J.P."/>
            <person name="Gundlach H."/>
            <person name="Jiao Y."/>
            <person name="Hori C."/>
            <person name="Ishida J.K."/>
            <person name="Kasahara H."/>
            <person name="Kiba T."/>
            <person name="Kim M.S."/>
            <person name="Koo N."/>
            <person name="Laohavisit A."/>
            <person name="Lee Y.H."/>
            <person name="Lumba S."/>
            <person name="McCourt P."/>
            <person name="Mortimer J.C."/>
            <person name="Mutuku J.M."/>
            <person name="Nomura T."/>
            <person name="Sasaki-Sekimoto Y."/>
            <person name="Seto Y."/>
            <person name="Wang Y."/>
            <person name="Wakatake T."/>
            <person name="Sakakibara H."/>
            <person name="Demura T."/>
            <person name="Yamaguchi S."/>
            <person name="Yoneyama K."/>
            <person name="Manabe R.I."/>
            <person name="Nelson D.C."/>
            <person name="Schulman A.H."/>
            <person name="Timko M.P."/>
            <person name="dePamphilis C.W."/>
            <person name="Choi D."/>
            <person name="Shirasu K."/>
        </authorList>
    </citation>
    <scope>NUCLEOTIDE SEQUENCE [LARGE SCALE GENOMIC DNA]</scope>
    <source>
        <strain evidence="2">cv. UVA1</strain>
    </source>
</reference>
<dbReference type="AlphaFoldDB" id="A0A5A7Q507"/>
<dbReference type="Proteomes" id="UP000325081">
    <property type="component" value="Unassembled WGS sequence"/>
</dbReference>
<gene>
    <name evidence="1" type="ORF">STAS_16132</name>
</gene>
<proteinExistence type="predicted"/>
<protein>
    <submittedName>
        <fullName evidence="1">P2 GpU family protein</fullName>
    </submittedName>
</protein>
<evidence type="ECO:0000313" key="2">
    <source>
        <dbReference type="Proteomes" id="UP000325081"/>
    </source>
</evidence>
<comment type="caution">
    <text evidence="1">The sequence shown here is derived from an EMBL/GenBank/DDBJ whole genome shotgun (WGS) entry which is preliminary data.</text>
</comment>
<feature type="non-terminal residue" evidence="1">
    <location>
        <position position="1"/>
    </location>
</feature>
<organism evidence="1 2">
    <name type="scientific">Striga asiatica</name>
    <name type="common">Asiatic witchweed</name>
    <name type="synonym">Buchnera asiatica</name>
    <dbReference type="NCBI Taxonomy" id="4170"/>
    <lineage>
        <taxon>Eukaryota</taxon>
        <taxon>Viridiplantae</taxon>
        <taxon>Streptophyta</taxon>
        <taxon>Embryophyta</taxon>
        <taxon>Tracheophyta</taxon>
        <taxon>Spermatophyta</taxon>
        <taxon>Magnoliopsida</taxon>
        <taxon>eudicotyledons</taxon>
        <taxon>Gunneridae</taxon>
        <taxon>Pentapetalae</taxon>
        <taxon>asterids</taxon>
        <taxon>lamiids</taxon>
        <taxon>Lamiales</taxon>
        <taxon>Orobanchaceae</taxon>
        <taxon>Buchnereae</taxon>
        <taxon>Striga</taxon>
    </lineage>
</organism>
<sequence>EFTIISLVLIAIRILHKPQFQNPVNRFGRRVNSSSSSSIPNKKFENFGNEAIRGKCRSKSPKESGLCIAGPNSTKPSEVSMALSILSSETGPQWASNSASGPWSKLQRELTFFMSDCSSRPVEHWVSLRRTSAIFSSISWHSEALAEGKFLQVICSEIRFSRWFTRSLIDIPSIACEDNCAATMDSSEFSPIEASGSKYGEPTSSSRSWLKIAKRVSH</sequence>
<keyword evidence="2" id="KW-1185">Reference proteome</keyword>
<evidence type="ECO:0000313" key="1">
    <source>
        <dbReference type="EMBL" id="GER39507.1"/>
    </source>
</evidence>
<accession>A0A5A7Q507</accession>